<dbReference type="EMBL" id="LEKT01000010">
    <property type="protein sequence ID" value="KMO87084.1"/>
    <property type="molecule type" value="Genomic_DNA"/>
</dbReference>
<reference evidence="1 2" key="1">
    <citation type="submission" date="2015-06" db="EMBL/GenBank/DDBJ databases">
        <title>Draft genome sequence of beer spoilage bacterium Megasphaera cerevisiae type strain 20462.</title>
        <authorList>
            <person name="Kutumbaka K."/>
            <person name="Pasmowitz J."/>
            <person name="Mategko J."/>
            <person name="Reyes D."/>
            <person name="Friedrich A."/>
            <person name="Han S."/>
            <person name="Martens-Habbena W."/>
            <person name="Neal-McKinney J."/>
            <person name="Janagama H.K."/>
            <person name="Nadala C."/>
            <person name="Samadpour M."/>
        </authorList>
    </citation>
    <scope>NUCLEOTIDE SEQUENCE [LARGE SCALE GENOMIC DNA]</scope>
    <source>
        <strain evidence="1 2">DSM 20462</strain>
    </source>
</reference>
<protein>
    <submittedName>
        <fullName evidence="1">Uncharacterized protein</fullName>
    </submittedName>
</protein>
<keyword evidence="2" id="KW-1185">Reference proteome</keyword>
<name>A0A0J6WWW1_9FIRM</name>
<dbReference type="STRING" id="39029.BSR42_07280"/>
<dbReference type="AlphaFoldDB" id="A0A0J6WWW1"/>
<organism evidence="1 2">
    <name type="scientific">Megasphaera cerevisiae DSM 20462</name>
    <dbReference type="NCBI Taxonomy" id="1122219"/>
    <lineage>
        <taxon>Bacteria</taxon>
        <taxon>Bacillati</taxon>
        <taxon>Bacillota</taxon>
        <taxon>Negativicutes</taxon>
        <taxon>Veillonellales</taxon>
        <taxon>Veillonellaceae</taxon>
        <taxon>Megasphaera</taxon>
    </lineage>
</organism>
<comment type="caution">
    <text evidence="1">The sequence shown here is derived from an EMBL/GenBank/DDBJ whole genome shotgun (WGS) entry which is preliminary data.</text>
</comment>
<evidence type="ECO:0000313" key="2">
    <source>
        <dbReference type="Proteomes" id="UP000036503"/>
    </source>
</evidence>
<dbReference type="Proteomes" id="UP000036503">
    <property type="component" value="Unassembled WGS sequence"/>
</dbReference>
<dbReference type="InParanoid" id="A0A0J6WWW1"/>
<proteinExistence type="predicted"/>
<evidence type="ECO:0000313" key="1">
    <source>
        <dbReference type="EMBL" id="KMO87084.1"/>
    </source>
</evidence>
<gene>
    <name evidence="1" type="ORF">AB840_04800</name>
</gene>
<sequence>MARLEEEANYFAKQVLAPDSLVLIIMAHCNRIDEIFLYMVYRSLFKLGRQASSYCALHMAKYYSYKSINKDIIYQYLVPLEIYERIIKY</sequence>
<dbReference type="PATRIC" id="fig|1122219.3.peg.3476"/>
<accession>A0A0J6WWW1</accession>